<dbReference type="InterPro" id="IPR003615">
    <property type="entry name" value="HNH_nuc"/>
</dbReference>
<organism evidence="2 3">
    <name type="scientific">Paenibacillus vulneris</name>
    <dbReference type="NCBI Taxonomy" id="1133364"/>
    <lineage>
        <taxon>Bacteria</taxon>
        <taxon>Bacillati</taxon>
        <taxon>Bacillota</taxon>
        <taxon>Bacilli</taxon>
        <taxon>Bacillales</taxon>
        <taxon>Paenibacillaceae</taxon>
        <taxon>Paenibacillus</taxon>
    </lineage>
</organism>
<feature type="domain" description="HNH nuclease" evidence="1">
    <location>
        <begin position="70"/>
        <end position="109"/>
    </location>
</feature>
<dbReference type="SUPFAM" id="SSF54060">
    <property type="entry name" value="His-Me finger endonucleases"/>
    <property type="match status" value="1"/>
</dbReference>
<dbReference type="GO" id="GO:0004519">
    <property type="term" value="F:endonuclease activity"/>
    <property type="evidence" value="ECO:0007669"/>
    <property type="project" value="UniProtKB-KW"/>
</dbReference>
<gene>
    <name evidence="2" type="ORF">ACFQ4B_03790</name>
</gene>
<evidence type="ECO:0000259" key="1">
    <source>
        <dbReference type="Pfam" id="PF13392"/>
    </source>
</evidence>
<sequence>MHNLRALNNYMVKQMDNKNCIVFVTGGKNQVEVIVDVETWQNYLHKYHWTAIKKDNYIQVKTSINKHSVRLHRMIIENEYSEIDYWGNTIDHINNNPLDNRIVNLRIYNSKLNSTNIRSKYADEGLHLIYPQLSKVNGEKIVYGYKVHTNIFDETVYKNFQTVEEAIKYRDSVVLPYIETRLNELIKKTRDIEFERGLRDKLNNNEEEEIIRILEKYNFKVTKCEE</sequence>
<comment type="caution">
    <text evidence="2">The sequence shown here is derived from an EMBL/GenBank/DDBJ whole genome shotgun (WGS) entry which is preliminary data.</text>
</comment>
<dbReference type="Gene3D" id="3.90.75.20">
    <property type="match status" value="1"/>
</dbReference>
<dbReference type="EMBL" id="JBHTLU010000009">
    <property type="protein sequence ID" value="MFD1219233.1"/>
    <property type="molecule type" value="Genomic_DNA"/>
</dbReference>
<keyword evidence="2" id="KW-0255">Endonuclease</keyword>
<evidence type="ECO:0000313" key="2">
    <source>
        <dbReference type="EMBL" id="MFD1219233.1"/>
    </source>
</evidence>
<dbReference type="RefSeq" id="WP_345585354.1">
    <property type="nucleotide sequence ID" value="NZ_BAABJG010000002.1"/>
</dbReference>
<dbReference type="Pfam" id="PF13392">
    <property type="entry name" value="HNH_3"/>
    <property type="match status" value="1"/>
</dbReference>
<evidence type="ECO:0000313" key="3">
    <source>
        <dbReference type="Proteomes" id="UP001597180"/>
    </source>
</evidence>
<protein>
    <submittedName>
        <fullName evidence="2">HNH endonuclease</fullName>
    </submittedName>
</protein>
<keyword evidence="2" id="KW-0378">Hydrolase</keyword>
<keyword evidence="2" id="KW-0540">Nuclease</keyword>
<proteinExistence type="predicted"/>
<dbReference type="Proteomes" id="UP001597180">
    <property type="component" value="Unassembled WGS sequence"/>
</dbReference>
<keyword evidence="3" id="KW-1185">Reference proteome</keyword>
<name>A0ABW3UE72_9BACL</name>
<dbReference type="InterPro" id="IPR044925">
    <property type="entry name" value="His-Me_finger_sf"/>
</dbReference>
<accession>A0ABW3UE72</accession>
<reference evidence="3" key="1">
    <citation type="journal article" date="2019" name="Int. J. Syst. Evol. Microbiol.">
        <title>The Global Catalogue of Microorganisms (GCM) 10K type strain sequencing project: providing services to taxonomists for standard genome sequencing and annotation.</title>
        <authorList>
            <consortium name="The Broad Institute Genomics Platform"/>
            <consortium name="The Broad Institute Genome Sequencing Center for Infectious Disease"/>
            <person name="Wu L."/>
            <person name="Ma J."/>
        </authorList>
    </citation>
    <scope>NUCLEOTIDE SEQUENCE [LARGE SCALE GENOMIC DNA]</scope>
    <source>
        <strain evidence="3">CCUG 53270</strain>
    </source>
</reference>